<sequence>MRATTFSRPQSACAAPTRAALRLPRCPLPTIALTARLSSTALPSRRQPQRRSLLLTRAQLLGEQTGAASPTPQPVPAPTPTPAPPPKRDGHAATASPSSHATPSSTAAAAAAASLRQLFARIDATGHRLAALLHVIDEKAAARAPYAAERLAAAARAASAAAPAEATTGDSGSSSGGGEGGGSSVAGGGSVEMAASGDLWEAVAMDTAAGLMAELAGACAEAEKRCEAAAAAAAGTAAGTAGSQAPASASRAAALRARARGLHRLRVAAEAARTEPRSGPARLALQRQLRIGAFADPSPQAAAAEAAPSAPVPTPSQVAASGAAAAASGAAASSSAIRLEAGAASILADVASAHTEEMQQPAAAAATEVSAGGVPGSVHMYSGDSSGEDSSSSRGTQTGCSSGDWGEGGSGLGAWCLLGLASYFMPPVIGGVVRWWAYGGAAVQLAASAVSRERCRRDG</sequence>
<proteinExistence type="predicted"/>
<organism evidence="2 3">
    <name type="scientific">Edaphochlamys debaryana</name>
    <dbReference type="NCBI Taxonomy" id="47281"/>
    <lineage>
        <taxon>Eukaryota</taxon>
        <taxon>Viridiplantae</taxon>
        <taxon>Chlorophyta</taxon>
        <taxon>core chlorophytes</taxon>
        <taxon>Chlorophyceae</taxon>
        <taxon>CS clade</taxon>
        <taxon>Chlamydomonadales</taxon>
        <taxon>Chlamydomonadales incertae sedis</taxon>
        <taxon>Edaphochlamys</taxon>
    </lineage>
</organism>
<evidence type="ECO:0000313" key="3">
    <source>
        <dbReference type="Proteomes" id="UP000612055"/>
    </source>
</evidence>
<feature type="compositionally biased region" description="Low complexity" evidence="1">
    <location>
        <begin position="382"/>
        <end position="404"/>
    </location>
</feature>
<feature type="region of interest" description="Disordered" evidence="1">
    <location>
        <begin position="162"/>
        <end position="188"/>
    </location>
</feature>
<evidence type="ECO:0000256" key="1">
    <source>
        <dbReference type="SAM" id="MobiDB-lite"/>
    </source>
</evidence>
<evidence type="ECO:0000313" key="2">
    <source>
        <dbReference type="EMBL" id="KAG2483488.1"/>
    </source>
</evidence>
<accession>A0A835XIM9</accession>
<keyword evidence="3" id="KW-1185">Reference proteome</keyword>
<name>A0A835XIM9_9CHLO</name>
<dbReference type="AlphaFoldDB" id="A0A835XIM9"/>
<feature type="region of interest" description="Disordered" evidence="1">
    <location>
        <begin position="63"/>
        <end position="107"/>
    </location>
</feature>
<gene>
    <name evidence="2" type="ORF">HYH03_017670</name>
</gene>
<protein>
    <submittedName>
        <fullName evidence="2">Uncharacterized protein</fullName>
    </submittedName>
</protein>
<dbReference type="Proteomes" id="UP000612055">
    <property type="component" value="Unassembled WGS sequence"/>
</dbReference>
<feature type="region of interest" description="Disordered" evidence="1">
    <location>
        <begin position="375"/>
        <end position="405"/>
    </location>
</feature>
<feature type="compositionally biased region" description="Pro residues" evidence="1">
    <location>
        <begin position="71"/>
        <end position="85"/>
    </location>
</feature>
<dbReference type="EMBL" id="JAEHOE010000175">
    <property type="protein sequence ID" value="KAG2483488.1"/>
    <property type="molecule type" value="Genomic_DNA"/>
</dbReference>
<feature type="compositionally biased region" description="Gly residues" evidence="1">
    <location>
        <begin position="174"/>
        <end position="188"/>
    </location>
</feature>
<feature type="compositionally biased region" description="Low complexity" evidence="1">
    <location>
        <begin position="92"/>
        <end position="107"/>
    </location>
</feature>
<comment type="caution">
    <text evidence="2">The sequence shown here is derived from an EMBL/GenBank/DDBJ whole genome shotgun (WGS) entry which is preliminary data.</text>
</comment>
<reference evidence="2" key="1">
    <citation type="journal article" date="2020" name="bioRxiv">
        <title>Comparative genomics of Chlamydomonas.</title>
        <authorList>
            <person name="Craig R.J."/>
            <person name="Hasan A.R."/>
            <person name="Ness R.W."/>
            <person name="Keightley P.D."/>
        </authorList>
    </citation>
    <scope>NUCLEOTIDE SEQUENCE</scope>
    <source>
        <strain evidence="2">CCAP 11/70</strain>
    </source>
</reference>